<dbReference type="CDD" id="cd02440">
    <property type="entry name" value="AdoMet_MTases"/>
    <property type="match status" value="1"/>
</dbReference>
<evidence type="ECO:0000313" key="4">
    <source>
        <dbReference type="EMBL" id="WNH08920.1"/>
    </source>
</evidence>
<dbReference type="GO" id="GO:0032259">
    <property type="term" value="P:methylation"/>
    <property type="evidence" value="ECO:0007669"/>
    <property type="project" value="UniProtKB-KW"/>
</dbReference>
<dbReference type="EMBL" id="CP134537">
    <property type="protein sequence ID" value="WNH08920.1"/>
    <property type="molecule type" value="Genomic_DNA"/>
</dbReference>
<protein>
    <submittedName>
        <fullName evidence="4">Methyltransferase</fullName>
    </submittedName>
</protein>
<dbReference type="Gene3D" id="3.40.50.150">
    <property type="entry name" value="Vaccinia Virus protein VP39"/>
    <property type="match status" value="1"/>
</dbReference>
<dbReference type="Proteomes" id="UP001302806">
    <property type="component" value="Chromosome"/>
</dbReference>
<organism evidence="4 5">
    <name type="scientific">Thalassobellus suaedae</name>
    <dbReference type="NCBI Taxonomy" id="3074124"/>
    <lineage>
        <taxon>Bacteria</taxon>
        <taxon>Pseudomonadati</taxon>
        <taxon>Bacteroidota</taxon>
        <taxon>Flavobacteriia</taxon>
        <taxon>Flavobacteriales</taxon>
        <taxon>Flavobacteriaceae</taxon>
        <taxon>Thalassobellus</taxon>
    </lineage>
</organism>
<dbReference type="InterPro" id="IPR029063">
    <property type="entry name" value="SAM-dependent_MTases_sf"/>
</dbReference>
<reference evidence="4 5" key="1">
    <citation type="submission" date="2023-09" db="EMBL/GenBank/DDBJ databases">
        <title>Thalassobella suaedae gen. nov., sp. nov., a marine bacterium of the family Flavobacteriaceae isolated from a halophyte Suaeda japonica.</title>
        <authorList>
            <person name="Lee S.Y."/>
            <person name="Hwang C.Y."/>
        </authorList>
    </citation>
    <scope>NUCLEOTIDE SEQUENCE [LARGE SCALE GENOMIC DNA]</scope>
    <source>
        <strain evidence="4 5">HL-DH14</strain>
    </source>
</reference>
<dbReference type="RefSeq" id="WP_415865482.1">
    <property type="nucleotide sequence ID" value="NZ_CP134537.1"/>
</dbReference>
<accession>A0ABY9XSJ8</accession>
<gene>
    <name evidence="4" type="ORF">RHP51_18010</name>
</gene>
<dbReference type="InterPro" id="IPR002052">
    <property type="entry name" value="DNA_methylase_N6_adenine_CS"/>
</dbReference>
<evidence type="ECO:0000259" key="3">
    <source>
        <dbReference type="Pfam" id="PF05175"/>
    </source>
</evidence>
<dbReference type="Pfam" id="PF05175">
    <property type="entry name" value="MTS"/>
    <property type="match status" value="1"/>
</dbReference>
<dbReference type="InterPro" id="IPR007848">
    <property type="entry name" value="Small_mtfrase_dom"/>
</dbReference>
<sequence>MISDIGINKPETFFPEQPIAQFNQSINVTRTIKGLEAGKPIQITEFFSNGLLLLNELHNHLKKSLPNNTFQEQRAYRSAYRKISSLIYIKIVDHKLTVKKAPAIGWLAKLYPEAGSFLLPFSKVQGLNSSWQWYQNGILLPVLRNKIYPYYGVYFPTRFDHLILFDNWLKRYEGAKKSAIDVGIGSGVLAFQLIKHGFQKVFGTDTNPNAIIGLTESMGDTKMSRKIELDFASLFGKFEKQTELIVFNPPWLPATQDLDKNDEAIYYNETLFPEFFTEAKKRLLPEGKLVIIFSNLAQISHVTKEHPIEIELAKGGRFKLDACLKRKVKAASNKTMREQNWRSEEEVELWVLVNG</sequence>
<evidence type="ECO:0000313" key="5">
    <source>
        <dbReference type="Proteomes" id="UP001302806"/>
    </source>
</evidence>
<evidence type="ECO:0000256" key="2">
    <source>
        <dbReference type="ARBA" id="ARBA00022691"/>
    </source>
</evidence>
<dbReference type="GO" id="GO:0008168">
    <property type="term" value="F:methyltransferase activity"/>
    <property type="evidence" value="ECO:0007669"/>
    <property type="project" value="UniProtKB-KW"/>
</dbReference>
<keyword evidence="1 4" id="KW-0808">Transferase</keyword>
<dbReference type="PROSITE" id="PS00092">
    <property type="entry name" value="N6_MTASE"/>
    <property type="match status" value="1"/>
</dbReference>
<evidence type="ECO:0000256" key="1">
    <source>
        <dbReference type="ARBA" id="ARBA00022603"/>
    </source>
</evidence>
<keyword evidence="2" id="KW-0949">S-adenosyl-L-methionine</keyword>
<keyword evidence="1 4" id="KW-0489">Methyltransferase</keyword>
<feature type="domain" description="Methyltransferase small" evidence="3">
    <location>
        <begin position="172"/>
        <end position="310"/>
    </location>
</feature>
<dbReference type="SUPFAM" id="SSF53335">
    <property type="entry name" value="S-adenosyl-L-methionine-dependent methyltransferases"/>
    <property type="match status" value="1"/>
</dbReference>
<name>A0ABY9XSJ8_9FLAO</name>
<proteinExistence type="predicted"/>